<dbReference type="GO" id="GO:0042073">
    <property type="term" value="P:intraciliary transport"/>
    <property type="evidence" value="ECO:0007669"/>
    <property type="project" value="TreeGrafter"/>
</dbReference>
<evidence type="ECO:0000256" key="4">
    <source>
        <dbReference type="ARBA" id="ARBA00022794"/>
    </source>
</evidence>
<evidence type="ECO:0000259" key="11">
    <source>
        <dbReference type="Pfam" id="PF10243"/>
    </source>
</evidence>
<dbReference type="InterPro" id="IPR040468">
    <property type="entry name" value="TRAF3IP1_N"/>
</dbReference>
<reference evidence="13" key="1">
    <citation type="journal article" date="2023" name="Commun. Biol.">
        <title>Genome analysis of Parmales, the sister group of diatoms, reveals the evolutionary specialization of diatoms from phago-mixotrophs to photoautotrophs.</title>
        <authorList>
            <person name="Ban H."/>
            <person name="Sato S."/>
            <person name="Yoshikawa S."/>
            <person name="Yamada K."/>
            <person name="Nakamura Y."/>
            <person name="Ichinomiya M."/>
            <person name="Sato N."/>
            <person name="Blanc-Mathieu R."/>
            <person name="Endo H."/>
            <person name="Kuwata A."/>
            <person name="Ogata H."/>
        </authorList>
    </citation>
    <scope>NUCLEOTIDE SEQUENCE [LARGE SCALE GENOMIC DNA]</scope>
    <source>
        <strain evidence="13">NIES 3699</strain>
    </source>
</reference>
<dbReference type="Pfam" id="PF10243">
    <property type="entry name" value="MIP-T3"/>
    <property type="match status" value="1"/>
</dbReference>
<evidence type="ECO:0000256" key="8">
    <source>
        <dbReference type="ARBA" id="ARBA00043971"/>
    </source>
</evidence>
<keyword evidence="3" id="KW-0963">Cytoplasm</keyword>
<evidence type="ECO:0000256" key="5">
    <source>
        <dbReference type="ARBA" id="ARBA00023054"/>
    </source>
</evidence>
<feature type="region of interest" description="Disordered" evidence="10">
    <location>
        <begin position="607"/>
        <end position="639"/>
    </location>
</feature>
<dbReference type="Proteomes" id="UP001165160">
    <property type="component" value="Unassembled WGS sequence"/>
</dbReference>
<evidence type="ECO:0000256" key="1">
    <source>
        <dbReference type="ARBA" id="ARBA00004120"/>
    </source>
</evidence>
<protein>
    <recommendedName>
        <fullName evidence="11">TRAF3-interacting protein 1 N-terminal domain-containing protein</fullName>
    </recommendedName>
</protein>
<feature type="region of interest" description="Disordered" evidence="10">
    <location>
        <begin position="213"/>
        <end position="346"/>
    </location>
</feature>
<keyword evidence="5 9" id="KW-0175">Coiled coil</keyword>
<feature type="compositionally biased region" description="Basic and acidic residues" evidence="10">
    <location>
        <begin position="690"/>
        <end position="700"/>
    </location>
</feature>
<dbReference type="PROSITE" id="PS50096">
    <property type="entry name" value="IQ"/>
    <property type="match status" value="1"/>
</dbReference>
<dbReference type="GO" id="GO:0008017">
    <property type="term" value="F:microtubule binding"/>
    <property type="evidence" value="ECO:0007669"/>
    <property type="project" value="InterPro"/>
</dbReference>
<dbReference type="PANTHER" id="PTHR31363">
    <property type="entry name" value="TRAF3-INTERACTING PROTEIN 1"/>
    <property type="match status" value="1"/>
</dbReference>
<evidence type="ECO:0000313" key="12">
    <source>
        <dbReference type="EMBL" id="GMH86011.1"/>
    </source>
</evidence>
<feature type="coiled-coil region" evidence="9">
    <location>
        <begin position="346"/>
        <end position="377"/>
    </location>
</feature>
<evidence type="ECO:0000256" key="2">
    <source>
        <dbReference type="ARBA" id="ARBA00004430"/>
    </source>
</evidence>
<comment type="caution">
    <text evidence="12">The sequence shown here is derived from an EMBL/GenBank/DDBJ whole genome shotgun (WGS) entry which is preliminary data.</text>
</comment>
<accession>A0A9W7BCE3</accession>
<keyword evidence="6" id="KW-0206">Cytoskeleton</keyword>
<sequence length="1013" mass="113128">MASPHKLPQAISETRRALENTASMLLETSESASPLPELTDKLLSRPPFAFLHSIVKVLVSSSPLSSVLSTTELSTPGNAFTRPQKLAFLIKLFEAISLITEERIDVFVVPAKVIAGQDVAQTLLFLRELAKSVKYPAGKINGAVESVKRDGEVKIYQRSVRVRNTVVRMQAIMRGKKERKLSMMMVAQRHSLPTDPTQLTCAPMAAAQHLGGAVAVSSKPSSITSTPRLSEKSSEEGNSDDDDINPLATLRGPRGSPLSTGPAPMMNLMEESVDLEDSNEQLNQSISNLPPATSTTTPATPPRQQAPRLIVPVSPLTPESPSANSNAMPTTTAPPSTLSVAKPKTQKEVEQEISDAHKTMQEEMKRMKVAMDKEKERQREMVQMRRMSKKERVKRDLLDQKYKLATKLKNVKAKEETLIKKENEIKKKEERVQKLADNLRRQRTQLKKEKAKPSAVEQLRVLAEMTPNTYPPPNHSHTMSPKKKLYPMQVKNDHNIRPPKIKPQAKAKLQKMMVTYDDVRGLAAKAGVPYELTKHVQEVSPPRGQNGYESPDEGESDTKLEMNMYKNMFISDPSLSPPSPAKSEISPKTNLSAYKTAPMASIMPLESNPFMSQQPKMPSPIPAPSSVASQKKQGAADSAKMYDKWLGDYNSSFEEAMRRNGEKLREQSESHVGLEKLKAKRVQRNNRSSSAKDKNKADTEKDYDESGSSRESRSAPEESRRVQQQQENSPFVPASDSMALLVGDNSKRPTVKKNKKSSPIRKAPKKRGIRSKKKTPTRQLKPRQSSTSPKQLKAKAKEAEETIQLPPRVPLPQQQESLRKLNQVIGRKRVRLIDLLPSAMGNNITLTKFEADIENLLQQNGFSKHLEGLIVAVEARCMNEEGGVDIRALEAEMRNPASVLKSLKSSANTNPAANGDGQPITKKSVAKKVYKDFAFSFEREKENGNGNGNNQENEDEEQRWWEELVREENRLNEENKAEASKLEKQGAKANPWLQSFDKRMSEALGRFEREQDY</sequence>
<dbReference type="AlphaFoldDB" id="A0A9W7BCE3"/>
<dbReference type="GO" id="GO:0070507">
    <property type="term" value="P:regulation of microtubule cytoskeleton organization"/>
    <property type="evidence" value="ECO:0007669"/>
    <property type="project" value="TreeGrafter"/>
</dbReference>
<evidence type="ECO:0000313" key="13">
    <source>
        <dbReference type="Proteomes" id="UP001165160"/>
    </source>
</evidence>
<dbReference type="Gene3D" id="1.10.418.50">
    <property type="entry name" value="Microtubule-binding protein MIP-T3"/>
    <property type="match status" value="1"/>
</dbReference>
<dbReference type="GO" id="GO:0036064">
    <property type="term" value="C:ciliary basal body"/>
    <property type="evidence" value="ECO:0007669"/>
    <property type="project" value="TreeGrafter"/>
</dbReference>
<dbReference type="PANTHER" id="PTHR31363:SF0">
    <property type="entry name" value="TRAF3-INTERACTING PROTEIN 1"/>
    <property type="match status" value="1"/>
</dbReference>
<proteinExistence type="inferred from homology"/>
<keyword evidence="13" id="KW-1185">Reference proteome</keyword>
<feature type="compositionally biased region" description="Basic residues" evidence="10">
    <location>
        <begin position="749"/>
        <end position="776"/>
    </location>
</feature>
<gene>
    <name evidence="12" type="ORF">TrVE_jg10158</name>
</gene>
<keyword evidence="7" id="KW-0966">Cell projection</keyword>
<keyword evidence="4" id="KW-0970">Cilium biogenesis/degradation</keyword>
<feature type="compositionally biased region" description="Polar residues" evidence="10">
    <location>
        <begin position="317"/>
        <end position="339"/>
    </location>
</feature>
<feature type="compositionally biased region" description="Polar residues" evidence="10">
    <location>
        <begin position="218"/>
        <end position="228"/>
    </location>
</feature>
<feature type="coiled-coil region" evidence="9">
    <location>
        <begin position="411"/>
        <end position="452"/>
    </location>
</feature>
<dbReference type="GO" id="GO:0060271">
    <property type="term" value="P:cilium assembly"/>
    <property type="evidence" value="ECO:0007669"/>
    <property type="project" value="TreeGrafter"/>
</dbReference>
<dbReference type="InterPro" id="IPR042576">
    <property type="entry name" value="TRAF3IP1_N_sf"/>
</dbReference>
<feature type="compositionally biased region" description="Basic and acidic residues" evidence="10">
    <location>
        <begin position="707"/>
        <end position="721"/>
    </location>
</feature>
<dbReference type="EMBL" id="BRXX01000055">
    <property type="protein sequence ID" value="GMH86011.1"/>
    <property type="molecule type" value="Genomic_DNA"/>
</dbReference>
<evidence type="ECO:0000256" key="9">
    <source>
        <dbReference type="SAM" id="Coils"/>
    </source>
</evidence>
<feature type="region of interest" description="Disordered" evidence="10">
    <location>
        <begin position="939"/>
        <end position="959"/>
    </location>
</feature>
<dbReference type="InterPro" id="IPR018799">
    <property type="entry name" value="TRAF3IP1"/>
</dbReference>
<name>A0A9W7BCE3_9STRA</name>
<evidence type="ECO:0000256" key="10">
    <source>
        <dbReference type="SAM" id="MobiDB-lite"/>
    </source>
</evidence>
<feature type="region of interest" description="Disordered" evidence="10">
    <location>
        <begin position="971"/>
        <end position="994"/>
    </location>
</feature>
<evidence type="ECO:0000256" key="7">
    <source>
        <dbReference type="ARBA" id="ARBA00023273"/>
    </source>
</evidence>
<organism evidence="12 13">
    <name type="scientific">Triparma verrucosa</name>
    <dbReference type="NCBI Taxonomy" id="1606542"/>
    <lineage>
        <taxon>Eukaryota</taxon>
        <taxon>Sar</taxon>
        <taxon>Stramenopiles</taxon>
        <taxon>Ochrophyta</taxon>
        <taxon>Bolidophyceae</taxon>
        <taxon>Parmales</taxon>
        <taxon>Triparmaceae</taxon>
        <taxon>Triparma</taxon>
    </lineage>
</organism>
<comment type="subcellular location">
    <subcellularLocation>
        <location evidence="2">Cytoplasm</location>
        <location evidence="2">Cytoskeleton</location>
        <location evidence="2">Cilium axoneme</location>
    </subcellularLocation>
    <subcellularLocation>
        <location evidence="1">Cytoplasm</location>
        <location evidence="1">Cytoskeleton</location>
        <location evidence="1">Cilium basal body</location>
    </subcellularLocation>
</comment>
<feature type="compositionally biased region" description="Basic and acidic residues" evidence="10">
    <location>
        <begin position="971"/>
        <end position="986"/>
    </location>
</feature>
<evidence type="ECO:0000256" key="6">
    <source>
        <dbReference type="ARBA" id="ARBA00023212"/>
    </source>
</evidence>
<dbReference type="GO" id="GO:0005930">
    <property type="term" value="C:axoneme"/>
    <property type="evidence" value="ECO:0007669"/>
    <property type="project" value="UniProtKB-SubCell"/>
</dbReference>
<feature type="domain" description="TRAF3-interacting protein 1 N-terminal" evidence="11">
    <location>
        <begin position="36"/>
        <end position="132"/>
    </location>
</feature>
<evidence type="ECO:0000256" key="3">
    <source>
        <dbReference type="ARBA" id="ARBA00022490"/>
    </source>
</evidence>
<feature type="compositionally biased region" description="Basic and acidic residues" evidence="10">
    <location>
        <begin position="656"/>
        <end position="677"/>
    </location>
</feature>
<feature type="region of interest" description="Disordered" evidence="10">
    <location>
        <begin position="656"/>
        <end position="801"/>
    </location>
</feature>
<dbReference type="GO" id="GO:0030992">
    <property type="term" value="C:intraciliary transport particle B"/>
    <property type="evidence" value="ECO:0007669"/>
    <property type="project" value="TreeGrafter"/>
</dbReference>
<comment type="similarity">
    <text evidence="8">Belongs to the TRAF3IP1 family.</text>
</comment>